<organism evidence="2 3">
    <name type="scientific">Plicaturopsis crispa FD-325 SS-3</name>
    <dbReference type="NCBI Taxonomy" id="944288"/>
    <lineage>
        <taxon>Eukaryota</taxon>
        <taxon>Fungi</taxon>
        <taxon>Dikarya</taxon>
        <taxon>Basidiomycota</taxon>
        <taxon>Agaricomycotina</taxon>
        <taxon>Agaricomycetes</taxon>
        <taxon>Agaricomycetidae</taxon>
        <taxon>Amylocorticiales</taxon>
        <taxon>Amylocorticiaceae</taxon>
        <taxon>Plicatura</taxon>
        <taxon>Plicaturopsis crispa</taxon>
    </lineage>
</organism>
<accession>A0A0C9T6F2</accession>
<dbReference type="EMBL" id="KN832575">
    <property type="protein sequence ID" value="KII83668.1"/>
    <property type="molecule type" value="Genomic_DNA"/>
</dbReference>
<feature type="region of interest" description="Disordered" evidence="1">
    <location>
        <begin position="1"/>
        <end position="90"/>
    </location>
</feature>
<protein>
    <submittedName>
        <fullName evidence="2">Uncharacterized protein</fullName>
    </submittedName>
</protein>
<evidence type="ECO:0000313" key="2">
    <source>
        <dbReference type="EMBL" id="KII83668.1"/>
    </source>
</evidence>
<evidence type="ECO:0000256" key="1">
    <source>
        <dbReference type="SAM" id="MobiDB-lite"/>
    </source>
</evidence>
<feature type="compositionally biased region" description="Basic and acidic residues" evidence="1">
    <location>
        <begin position="16"/>
        <end position="30"/>
    </location>
</feature>
<keyword evidence="3" id="KW-1185">Reference proteome</keyword>
<name>A0A0C9T6F2_PLICR</name>
<feature type="compositionally biased region" description="Polar residues" evidence="1">
    <location>
        <begin position="32"/>
        <end position="52"/>
    </location>
</feature>
<reference evidence="2 3" key="1">
    <citation type="submission" date="2014-06" db="EMBL/GenBank/DDBJ databases">
        <title>Evolutionary Origins and Diversification of the Mycorrhizal Mutualists.</title>
        <authorList>
            <consortium name="DOE Joint Genome Institute"/>
            <consortium name="Mycorrhizal Genomics Consortium"/>
            <person name="Kohler A."/>
            <person name="Kuo A."/>
            <person name="Nagy L.G."/>
            <person name="Floudas D."/>
            <person name="Copeland A."/>
            <person name="Barry K.W."/>
            <person name="Cichocki N."/>
            <person name="Veneault-Fourrey C."/>
            <person name="LaButti K."/>
            <person name="Lindquist E.A."/>
            <person name="Lipzen A."/>
            <person name="Lundell T."/>
            <person name="Morin E."/>
            <person name="Murat C."/>
            <person name="Riley R."/>
            <person name="Ohm R."/>
            <person name="Sun H."/>
            <person name="Tunlid A."/>
            <person name="Henrissat B."/>
            <person name="Grigoriev I.V."/>
            <person name="Hibbett D.S."/>
            <person name="Martin F."/>
        </authorList>
    </citation>
    <scope>NUCLEOTIDE SEQUENCE [LARGE SCALE GENOMIC DNA]</scope>
    <source>
        <strain evidence="2 3">FD-325 SS-3</strain>
    </source>
</reference>
<dbReference type="AlphaFoldDB" id="A0A0C9T6F2"/>
<dbReference type="HOGENOM" id="CLU_2237734_0_0_1"/>
<evidence type="ECO:0000313" key="3">
    <source>
        <dbReference type="Proteomes" id="UP000053263"/>
    </source>
</evidence>
<dbReference type="Proteomes" id="UP000053263">
    <property type="component" value="Unassembled WGS sequence"/>
</dbReference>
<proteinExistence type="predicted"/>
<sequence>MAFFNQFLSHFQPPKTGDKEQIRADGREDSVPPSTSFSPSISHPHPETTQSAALPRKSRPWAHSHSQGTFVNDFAPGPSSSTVSREGSPVQALSKAFTFKSYQHE</sequence>
<gene>
    <name evidence="2" type="ORF">PLICRDRAFT_180269</name>
</gene>